<name>A0A2G8Y6Q0_TOXGO</name>
<dbReference type="InterPro" id="IPR000238">
    <property type="entry name" value="RbfA"/>
</dbReference>
<sequence>MALRYAGSLPSSAQKTSGSASGGLASLSSFQRRTKFLCVSSSLDVSSFSSLLWFLPSVPHSSSSDLDRSMSRNRSSFERTASSSRSSLPHALPPSSWRVLLSPSVSSPRSLSVFPSSTVSSPPSVSASSVRCPSLSESLSPSVASSRSSPAASPASPASRVFVASPVFFFCRRFASRSTRRQRERLEENLLSESFNDLVAEVEKTEAAAPLTRATRTQNLSPSSSPSSASSPSSSRSSSRSSSSRGESSSFWDDRAEGFSQELSLLHRGRRRDRVGEKILDGCEGDEESEGKAEGAGEDEGVGNVEKEVRRRRRLLRAAQAERGDATRGQKTRHAASSLAAPSGLAPVEYDEHESASLSDRDLAAACDFVAPPSDSSSAPLSSLSPAPYRLLTHEEAKEMQEAYSERLFEDRRRRWLRMYGLPNPEREARLLLRENEERERLLQEQEEVPALVGESAGYNARIEKMVRDTKRDELVSRIRAKIREEKLANAKLMKAPAPNVAGHIVDAIKYHVARRTVRLGRLIQAQLEEFLTWNSPHMLYSVLDGAAVSIHHVEQRTTKSVCYVYYTLTSSHDPEDVQRRLERAAPQFRMQIARRLQLGYTPEIRFLPQPDGELFNKHRLFKLTSTRRKADMHGGQSYAHAPLRDDAGDRESNFQVLKGGWTKAMHGF</sequence>
<dbReference type="SUPFAM" id="SSF89919">
    <property type="entry name" value="Ribosome-binding factor A, RbfA"/>
    <property type="match status" value="1"/>
</dbReference>
<evidence type="ECO:0000256" key="1">
    <source>
        <dbReference type="SAM" id="MobiDB-lite"/>
    </source>
</evidence>
<feature type="region of interest" description="Disordered" evidence="1">
    <location>
        <begin position="1"/>
        <end position="25"/>
    </location>
</feature>
<dbReference type="Gene3D" id="3.30.300.20">
    <property type="match status" value="1"/>
</dbReference>
<feature type="compositionally biased region" description="Low complexity" evidence="1">
    <location>
        <begin position="335"/>
        <end position="347"/>
    </location>
</feature>
<feature type="compositionally biased region" description="Low complexity" evidence="1">
    <location>
        <begin position="221"/>
        <end position="250"/>
    </location>
</feature>
<dbReference type="InterPro" id="IPR015946">
    <property type="entry name" value="KH_dom-like_a/b"/>
</dbReference>
<organism evidence="2 3">
    <name type="scientific">Toxoplasma gondii COUG</name>
    <dbReference type="NCBI Taxonomy" id="1074873"/>
    <lineage>
        <taxon>Eukaryota</taxon>
        <taxon>Sar</taxon>
        <taxon>Alveolata</taxon>
        <taxon>Apicomplexa</taxon>
        <taxon>Conoidasida</taxon>
        <taxon>Coccidia</taxon>
        <taxon>Eucoccidiorida</taxon>
        <taxon>Eimeriorina</taxon>
        <taxon>Sarcocystidae</taxon>
        <taxon>Toxoplasma</taxon>
    </lineage>
</organism>
<feature type="region of interest" description="Disordered" evidence="1">
    <location>
        <begin position="206"/>
        <end position="252"/>
    </location>
</feature>
<accession>A0A2G8Y6Q0</accession>
<gene>
    <name evidence="2" type="ORF">TGCOUG_228320</name>
</gene>
<dbReference type="Pfam" id="PF02033">
    <property type="entry name" value="RBFA"/>
    <property type="match status" value="1"/>
</dbReference>
<dbReference type="InterPro" id="IPR023799">
    <property type="entry name" value="RbfA_dom_sf"/>
</dbReference>
<dbReference type="Proteomes" id="UP000236343">
    <property type="component" value="Unassembled WGS sequence"/>
</dbReference>
<dbReference type="EMBL" id="AGQR02000923">
    <property type="protein sequence ID" value="PIM02944.1"/>
    <property type="molecule type" value="Genomic_DNA"/>
</dbReference>
<proteinExistence type="predicted"/>
<comment type="caution">
    <text evidence="2">The sequence shown here is derived from an EMBL/GenBank/DDBJ whole genome shotgun (WGS) entry which is preliminary data.</text>
</comment>
<dbReference type="VEuPathDB" id="ToxoDB:TGCOUG_228320"/>
<feature type="region of interest" description="Disordered" evidence="1">
    <location>
        <begin position="279"/>
        <end position="357"/>
    </location>
</feature>
<evidence type="ECO:0000313" key="2">
    <source>
        <dbReference type="EMBL" id="PIM02944.1"/>
    </source>
</evidence>
<evidence type="ECO:0000313" key="3">
    <source>
        <dbReference type="Proteomes" id="UP000236343"/>
    </source>
</evidence>
<reference evidence="2 3" key="1">
    <citation type="journal article" date="2016" name="Nat. Commun.">
        <title>Local admixture of amplified and diversified secreted pathogenesis determinants shapes mosaic Toxoplasma gondii genomes.</title>
        <authorList>
            <person name="Lorenzi H."/>
            <person name="Khan A."/>
            <person name="Behnke M.S."/>
            <person name="Namasivayam S."/>
            <person name="Swapna L.S."/>
            <person name="Hadjithomas M."/>
            <person name="Karamycheva S."/>
            <person name="Pinney D."/>
            <person name="Brunk B.P."/>
            <person name="Ajioka J.W."/>
            <person name="Ajzenberg D."/>
            <person name="Boothroyd J.C."/>
            <person name="Boyle J.P."/>
            <person name="Darde M.L."/>
            <person name="Diaz-Miranda M.A."/>
            <person name="Dubey J.P."/>
            <person name="Fritz H.M."/>
            <person name="Gennari S.M."/>
            <person name="Gregory B.D."/>
            <person name="Kim K."/>
            <person name="Saeij J.P."/>
            <person name="Su C."/>
            <person name="White M.W."/>
            <person name="Zhu X.Q."/>
            <person name="Howe D.K."/>
            <person name="Rosenthal B.M."/>
            <person name="Grigg M.E."/>
            <person name="Parkinson J."/>
            <person name="Liu L."/>
            <person name="Kissinger J.C."/>
            <person name="Roos D.S."/>
            <person name="Sibley L.D."/>
        </authorList>
    </citation>
    <scope>NUCLEOTIDE SEQUENCE [LARGE SCALE GENOMIC DNA]</scope>
    <source>
        <strain evidence="2 3">COUG</strain>
    </source>
</reference>
<protein>
    <submittedName>
        <fullName evidence="2">Ribosome-binding factor A</fullName>
    </submittedName>
</protein>
<dbReference type="GO" id="GO:0006364">
    <property type="term" value="P:rRNA processing"/>
    <property type="evidence" value="ECO:0007669"/>
    <property type="project" value="InterPro"/>
</dbReference>
<dbReference type="AlphaFoldDB" id="A0A2G8Y6Q0"/>